<evidence type="ECO:0000313" key="1">
    <source>
        <dbReference type="EMBL" id="QHU15300.1"/>
    </source>
</evidence>
<name>A0A6C0KF45_9ZZZZ</name>
<sequence>MKLVAFVFLIVSTLLFIRRDMTVKRTYDSATASVLDHETFNGALWNGCLVSRSVGPSSPRLHNWYLWNTLVFNTFAAGHRHYSKITARCDGVRRDLLSGPLNYEDPRVFPCGDYALLTYVEGDRVDGRIHRHQARVVYRDFRMGPPWRLHRGAGDEQRHKNWVLLNGSDLSDTHWSCVLEPRHVVYRVNMFTGDVREGWSTLSPPRRRGPLEIGNGLRGGTNLLDDGTRLWGYGHVKSILRRTAAARYACERAPPYRILRVDEPKRLGTDEPTEYPTYLERGLLLLGVNDEAVVRVRPEPFA</sequence>
<reference evidence="1" key="1">
    <citation type="journal article" date="2020" name="Nature">
        <title>Giant virus diversity and host interactions through global metagenomics.</title>
        <authorList>
            <person name="Schulz F."/>
            <person name="Roux S."/>
            <person name="Paez-Espino D."/>
            <person name="Jungbluth S."/>
            <person name="Walsh D.A."/>
            <person name="Denef V.J."/>
            <person name="McMahon K.D."/>
            <person name="Konstantinidis K.T."/>
            <person name="Eloe-Fadrosh E.A."/>
            <person name="Kyrpides N.C."/>
            <person name="Woyke T."/>
        </authorList>
    </citation>
    <scope>NUCLEOTIDE SEQUENCE</scope>
    <source>
        <strain evidence="1">GVMAG-S-1103017-68</strain>
    </source>
</reference>
<dbReference type="EMBL" id="MN740854">
    <property type="protein sequence ID" value="QHU15300.1"/>
    <property type="molecule type" value="Genomic_DNA"/>
</dbReference>
<dbReference type="AlphaFoldDB" id="A0A6C0KF45"/>
<proteinExistence type="predicted"/>
<organism evidence="1">
    <name type="scientific">viral metagenome</name>
    <dbReference type="NCBI Taxonomy" id="1070528"/>
    <lineage>
        <taxon>unclassified sequences</taxon>
        <taxon>metagenomes</taxon>
        <taxon>organismal metagenomes</taxon>
    </lineage>
</organism>
<accession>A0A6C0KF45</accession>
<protein>
    <submittedName>
        <fullName evidence="1">Uncharacterized protein</fullName>
    </submittedName>
</protein>